<feature type="compositionally biased region" description="Basic and acidic residues" evidence="3">
    <location>
        <begin position="936"/>
        <end position="968"/>
    </location>
</feature>
<feature type="compositionally biased region" description="Basic residues" evidence="3">
    <location>
        <begin position="1100"/>
        <end position="1109"/>
    </location>
</feature>
<evidence type="ECO:0000256" key="1">
    <source>
        <dbReference type="ARBA" id="ARBA00023125"/>
    </source>
</evidence>
<dbReference type="EMBL" id="CAKOGP040000924">
    <property type="protein sequence ID" value="CAJ1940639.1"/>
    <property type="molecule type" value="Genomic_DNA"/>
</dbReference>
<feature type="compositionally biased region" description="Acidic residues" evidence="3">
    <location>
        <begin position="1121"/>
        <end position="1132"/>
    </location>
</feature>
<dbReference type="Pfam" id="PF00505">
    <property type="entry name" value="HMG_box"/>
    <property type="match status" value="6"/>
</dbReference>
<dbReference type="SMART" id="SM00398">
    <property type="entry name" value="HMG"/>
    <property type="match status" value="6"/>
</dbReference>
<feature type="domain" description="HMG box" evidence="4">
    <location>
        <begin position="496"/>
        <end position="564"/>
    </location>
</feature>
<feature type="domain" description="HMG box" evidence="4">
    <location>
        <begin position="760"/>
        <end position="828"/>
    </location>
</feature>
<feature type="domain" description="HMG box" evidence="4">
    <location>
        <begin position="628"/>
        <end position="696"/>
    </location>
</feature>
<protein>
    <recommendedName>
        <fullName evidence="4">HMG box domain-containing protein</fullName>
    </recommendedName>
</protein>
<feature type="compositionally biased region" description="Acidic residues" evidence="3">
    <location>
        <begin position="837"/>
        <end position="861"/>
    </location>
</feature>
<organism evidence="5 6">
    <name type="scientific">Cylindrotheca closterium</name>
    <dbReference type="NCBI Taxonomy" id="2856"/>
    <lineage>
        <taxon>Eukaryota</taxon>
        <taxon>Sar</taxon>
        <taxon>Stramenopiles</taxon>
        <taxon>Ochrophyta</taxon>
        <taxon>Bacillariophyta</taxon>
        <taxon>Bacillariophyceae</taxon>
        <taxon>Bacillariophycidae</taxon>
        <taxon>Bacillariales</taxon>
        <taxon>Bacillariaceae</taxon>
        <taxon>Cylindrotheca</taxon>
    </lineage>
</organism>
<evidence type="ECO:0000256" key="2">
    <source>
        <dbReference type="PROSITE-ProRule" id="PRU00267"/>
    </source>
</evidence>
<dbReference type="SUPFAM" id="SSF47095">
    <property type="entry name" value="HMG-box"/>
    <property type="match status" value="6"/>
</dbReference>
<feature type="compositionally biased region" description="Basic and acidic residues" evidence="3">
    <location>
        <begin position="278"/>
        <end position="294"/>
    </location>
</feature>
<feature type="region of interest" description="Disordered" evidence="3">
    <location>
        <begin position="540"/>
        <end position="630"/>
    </location>
</feature>
<feature type="compositionally biased region" description="Low complexity" evidence="3">
    <location>
        <begin position="295"/>
        <end position="305"/>
    </location>
</feature>
<feature type="compositionally biased region" description="Low complexity" evidence="3">
    <location>
        <begin position="245"/>
        <end position="269"/>
    </location>
</feature>
<dbReference type="AlphaFoldDB" id="A0AAD2FLF2"/>
<sequence>MPRKSKAKKCASEAQDQSSSDQGSNAEEQPPTWACMPYLFSPPNRTQCRTQGGGESSTPYMTFQPAPREKKETKTVTVVWKLSTAIDEKILCSVKESDSTDSTDSTSSEQFLYNFIVSAPDCYFTELLSLGGGSSRSKVFIDLSLGCSQCIRIANTNEDIHTEDAKHFIYRIGLESKLGMMQPSDSLYDLIPSRHEEVAIVKIDAGTPWGIVGTKGHDTIQTRLIHPTSKTTEKATKKAIEKSPTKATRTTAAASTKKAVAKKASSPKANLNPPPGSKNKEAKDSKKASGEQAEKVPTVKKTTPTNGCEMGKEKEAGLKDGEKTKTLSEKTSANGKKRKAADTEAFEGETVKRNKRAKKDPNAPKRPISAFFYFSKEMRPKVAAENPEAKSTEITKMLGAMWRELDGDDKKKYDKKAKADHDRYASAKETYDAKVAKEAEEGNADSDDDAEPMETNETDDEEVEDSSVGGSTKKGAGTEVIVKKKAKRAKKDPNAPKRPISAFFYFSKEMRPKVAAENPEAKSTEITKMLGAMWRELDGDGKKKYDRKAKADHDRYASAKETYDAKVAKEAEEGNADSDDDAEPMETNETDDEEVEDSSVGGSTKKGAGTEVIVKKKAKRAKKDPNAPKRPISAFFYFSKEMRPKVAAENPEAKSTEITKMLGAMWRELDGDGKKKYDRKAKADHDRYASAKETYDAKVAKEAEEGNADSDDDAEPMETNETDDEEVEDSSVGGSTKKGAGTEVIVKKKAKRAKKDPNAPKRPISAFFYFSKEMRPKVAAENPEAKSTEITKMLGAMWRELDGDGKKKYDRKAKADHDRYASAKETYDAKVAKEAEEGNADSDDDAEPMETNETDDEEVEDSSVGGSTKKGAGTEVIVKKKAKRAKKDPNAPKRPISAFFYFSKEMRPKVAAENPEAKSTEITKMLGAMWRELDGDGKKKYDRKAKADHDRYASAKETYDAKVAKEAEEGNADSDDDAEPMETNETDDEEVEDSSVGGSTKKGAGTEVIVKKKAKRAKKDPNAPKRPISAFFYFSKEMRPKVAAENPEAKSTEITKMLGAMWRELDGDGKKKYDRKAKADHDRYASAKEAYDANVTKSSSKVRVKKNAATKRASEYKPEQDLVDSMDFDAEPVDTKKTDDGETPSSSKKGKKGSKKKVKKRRRSKTTDTSNNEE</sequence>
<dbReference type="GO" id="GO:0005634">
    <property type="term" value="C:nucleus"/>
    <property type="evidence" value="ECO:0007669"/>
    <property type="project" value="UniProtKB-UniRule"/>
</dbReference>
<feature type="compositionally biased region" description="Basic and acidic residues" evidence="3">
    <location>
        <begin position="540"/>
        <end position="572"/>
    </location>
</feature>
<feature type="region of interest" description="Disordered" evidence="3">
    <location>
        <begin position="936"/>
        <end position="1026"/>
    </location>
</feature>
<keyword evidence="1 2" id="KW-0238">DNA-binding</keyword>
<evidence type="ECO:0000313" key="5">
    <source>
        <dbReference type="EMBL" id="CAJ1940639.1"/>
    </source>
</evidence>
<evidence type="ECO:0000259" key="4">
    <source>
        <dbReference type="PROSITE" id="PS50118"/>
    </source>
</evidence>
<feature type="region of interest" description="Disordered" evidence="3">
    <location>
        <begin position="804"/>
        <end position="894"/>
    </location>
</feature>
<feature type="compositionally biased region" description="Basic and acidic residues" evidence="3">
    <location>
        <begin position="672"/>
        <end position="704"/>
    </location>
</feature>
<evidence type="ECO:0000313" key="6">
    <source>
        <dbReference type="Proteomes" id="UP001295423"/>
    </source>
</evidence>
<feature type="compositionally biased region" description="Basic and acidic residues" evidence="3">
    <location>
        <begin position="1066"/>
        <end position="1091"/>
    </location>
</feature>
<dbReference type="InterPro" id="IPR009071">
    <property type="entry name" value="HMG_box_dom"/>
</dbReference>
<feature type="compositionally biased region" description="Basic and acidic residues" evidence="3">
    <location>
        <begin position="406"/>
        <end position="440"/>
    </location>
</feature>
<feature type="domain" description="HMG box" evidence="4">
    <location>
        <begin position="892"/>
        <end position="960"/>
    </location>
</feature>
<feature type="region of interest" description="Disordered" evidence="3">
    <location>
        <begin position="1066"/>
        <end position="1174"/>
    </location>
</feature>
<feature type="compositionally biased region" description="Basic residues" evidence="3">
    <location>
        <begin position="1148"/>
        <end position="1164"/>
    </location>
</feature>
<dbReference type="PANTHER" id="PTHR48112:SF22">
    <property type="entry name" value="MITOCHONDRIAL TRANSCRIPTION FACTOR A, ISOFORM B"/>
    <property type="match status" value="1"/>
</dbReference>
<feature type="DNA-binding region" description="HMG box" evidence="2">
    <location>
        <begin position="1024"/>
        <end position="1092"/>
    </location>
</feature>
<feature type="DNA-binding region" description="HMG box" evidence="2">
    <location>
        <begin position="892"/>
        <end position="960"/>
    </location>
</feature>
<feature type="compositionally biased region" description="Basic and acidic residues" evidence="3">
    <location>
        <begin position="310"/>
        <end position="328"/>
    </location>
</feature>
<feature type="region of interest" description="Disordered" evidence="3">
    <location>
        <begin position="224"/>
        <end position="366"/>
    </location>
</feature>
<keyword evidence="2" id="KW-0539">Nucleus</keyword>
<name>A0AAD2FLF2_9STRA</name>
<feature type="compositionally biased region" description="Basic and acidic residues" evidence="3">
    <location>
        <begin position="804"/>
        <end position="836"/>
    </location>
</feature>
<feature type="compositionally biased region" description="Polar residues" evidence="3">
    <location>
        <begin position="43"/>
        <end position="61"/>
    </location>
</feature>
<comment type="caution">
    <text evidence="5">The sequence shown here is derived from an EMBL/GenBank/DDBJ whole genome shotgun (WGS) entry which is preliminary data.</text>
</comment>
<feature type="compositionally biased region" description="Acidic residues" evidence="3">
    <location>
        <begin position="705"/>
        <end position="729"/>
    </location>
</feature>
<dbReference type="CDD" id="cd00084">
    <property type="entry name" value="HMG-box_SF"/>
    <property type="match status" value="4"/>
</dbReference>
<feature type="region of interest" description="Disordered" evidence="3">
    <location>
        <begin position="672"/>
        <end position="762"/>
    </location>
</feature>
<accession>A0AAD2FLF2</accession>
<feature type="DNA-binding region" description="HMG box" evidence="2">
    <location>
        <begin position="496"/>
        <end position="564"/>
    </location>
</feature>
<proteinExistence type="predicted"/>
<feature type="DNA-binding region" description="HMG box" evidence="2">
    <location>
        <begin position="628"/>
        <end position="696"/>
    </location>
</feature>
<feature type="compositionally biased region" description="Acidic residues" evidence="3">
    <location>
        <begin position="969"/>
        <end position="993"/>
    </location>
</feature>
<dbReference type="GO" id="GO:0003677">
    <property type="term" value="F:DNA binding"/>
    <property type="evidence" value="ECO:0007669"/>
    <property type="project" value="UniProtKB-UniRule"/>
</dbReference>
<dbReference type="PANTHER" id="PTHR48112">
    <property type="entry name" value="HIGH MOBILITY GROUP PROTEIN DSP1"/>
    <property type="match status" value="1"/>
</dbReference>
<evidence type="ECO:0000256" key="3">
    <source>
        <dbReference type="SAM" id="MobiDB-lite"/>
    </source>
</evidence>
<gene>
    <name evidence="5" type="ORF">CYCCA115_LOCUS7127</name>
</gene>
<dbReference type="InterPro" id="IPR050342">
    <property type="entry name" value="HMGB"/>
</dbReference>
<feature type="DNA-binding region" description="HMG box" evidence="2">
    <location>
        <begin position="364"/>
        <end position="432"/>
    </location>
</feature>
<dbReference type="Proteomes" id="UP001295423">
    <property type="component" value="Unassembled WGS sequence"/>
</dbReference>
<feature type="domain" description="HMG box" evidence="4">
    <location>
        <begin position="1024"/>
        <end position="1092"/>
    </location>
</feature>
<feature type="domain" description="HMG box" evidence="4">
    <location>
        <begin position="364"/>
        <end position="432"/>
    </location>
</feature>
<feature type="compositionally biased region" description="Acidic residues" evidence="3">
    <location>
        <begin position="441"/>
        <end position="465"/>
    </location>
</feature>
<reference evidence="5" key="1">
    <citation type="submission" date="2023-08" db="EMBL/GenBank/DDBJ databases">
        <authorList>
            <person name="Audoor S."/>
            <person name="Bilcke G."/>
        </authorList>
    </citation>
    <scope>NUCLEOTIDE SEQUENCE</scope>
</reference>
<keyword evidence="6" id="KW-1185">Reference proteome</keyword>
<feature type="region of interest" description="Disordered" evidence="3">
    <location>
        <begin position="1"/>
        <end position="68"/>
    </location>
</feature>
<dbReference type="PROSITE" id="PS50118">
    <property type="entry name" value="HMG_BOX_2"/>
    <property type="match status" value="6"/>
</dbReference>
<feature type="region of interest" description="Disordered" evidence="3">
    <location>
        <begin position="406"/>
        <end position="498"/>
    </location>
</feature>
<dbReference type="Gene3D" id="1.10.30.10">
    <property type="entry name" value="High mobility group box domain"/>
    <property type="match status" value="6"/>
</dbReference>
<feature type="DNA-binding region" description="HMG box" evidence="2">
    <location>
        <begin position="760"/>
        <end position="828"/>
    </location>
</feature>
<feature type="compositionally biased region" description="Acidic residues" evidence="3">
    <location>
        <begin position="573"/>
        <end position="597"/>
    </location>
</feature>
<feature type="compositionally biased region" description="Basic and acidic residues" evidence="3">
    <location>
        <begin position="231"/>
        <end position="244"/>
    </location>
</feature>
<dbReference type="InterPro" id="IPR036910">
    <property type="entry name" value="HMG_box_dom_sf"/>
</dbReference>